<dbReference type="Gene3D" id="3.90.1720.10">
    <property type="entry name" value="endopeptidase domain like (from Nostoc punctiforme)"/>
    <property type="match status" value="1"/>
</dbReference>
<reference evidence="3" key="1">
    <citation type="submission" date="2025-08" db="UniProtKB">
        <authorList>
            <consortium name="RefSeq"/>
        </authorList>
    </citation>
    <scope>IDENTIFICATION</scope>
</reference>
<protein>
    <submittedName>
        <fullName evidence="3">Uncharacterized protein LOC107271193</fullName>
    </submittedName>
</protein>
<feature type="chain" id="PRO_5042538461" evidence="1">
    <location>
        <begin position="30"/>
        <end position="236"/>
    </location>
</feature>
<evidence type="ECO:0000313" key="2">
    <source>
        <dbReference type="Proteomes" id="UP000694920"/>
    </source>
</evidence>
<sequence length="236" mass="27613">MRRIHWQCAWKLHRRLMAAWLFKSQQLLARSNSDNGKGFATTRLFALRQSRWFNQDESNLFKNVLDSGYILELRIPKNTDTRNVDKDAAETLEYGIVLWIDKPDGEDKEAMVVYLDPQSDKSKKKDREIKYISLHQFWSSGIEIRINNMGDREKKPNSPEEIVDQVNRALRGSSKWHDSKAFVYWCRYGSPPTTVQENSRRRQLSDAAIRWGSISASAGALFYTSRRQRRHSERSG</sequence>
<feature type="signal peptide" evidence="1">
    <location>
        <begin position="1"/>
        <end position="29"/>
    </location>
</feature>
<keyword evidence="2" id="KW-1185">Reference proteome</keyword>
<name>A0AAJ7C5G5_CEPCN</name>
<proteinExistence type="predicted"/>
<dbReference type="Proteomes" id="UP000694920">
    <property type="component" value="Unplaced"/>
</dbReference>
<evidence type="ECO:0000313" key="3">
    <source>
        <dbReference type="RefSeq" id="XP_015602371.1"/>
    </source>
</evidence>
<dbReference type="AlphaFoldDB" id="A0AAJ7C5G5"/>
<keyword evidence="1" id="KW-0732">Signal</keyword>
<dbReference type="KEGG" id="ccin:107271193"/>
<dbReference type="RefSeq" id="XP_015602371.1">
    <property type="nucleotide sequence ID" value="XM_015746885.2"/>
</dbReference>
<organism evidence="2 3">
    <name type="scientific">Cephus cinctus</name>
    <name type="common">Wheat stem sawfly</name>
    <dbReference type="NCBI Taxonomy" id="211228"/>
    <lineage>
        <taxon>Eukaryota</taxon>
        <taxon>Metazoa</taxon>
        <taxon>Ecdysozoa</taxon>
        <taxon>Arthropoda</taxon>
        <taxon>Hexapoda</taxon>
        <taxon>Insecta</taxon>
        <taxon>Pterygota</taxon>
        <taxon>Neoptera</taxon>
        <taxon>Endopterygota</taxon>
        <taxon>Hymenoptera</taxon>
        <taxon>Cephoidea</taxon>
        <taxon>Cephidae</taxon>
        <taxon>Cephus</taxon>
    </lineage>
</organism>
<evidence type="ECO:0000256" key="1">
    <source>
        <dbReference type="SAM" id="SignalP"/>
    </source>
</evidence>
<gene>
    <name evidence="3" type="primary">LOC107271193</name>
</gene>
<accession>A0AAJ7C5G5</accession>
<dbReference type="GeneID" id="107271193"/>